<name>D3IVL2_PHYED</name>
<organism evidence="2">
    <name type="scientific">Phyllostachys edulis</name>
    <name type="common">Tortoise shell bamboo</name>
    <name type="synonym">Bambusa edulis</name>
    <dbReference type="NCBI Taxonomy" id="38705"/>
    <lineage>
        <taxon>Eukaryota</taxon>
        <taxon>Viridiplantae</taxon>
        <taxon>Streptophyta</taxon>
        <taxon>Embryophyta</taxon>
        <taxon>Tracheophyta</taxon>
        <taxon>Spermatophyta</taxon>
        <taxon>Magnoliopsida</taxon>
        <taxon>Liliopsida</taxon>
        <taxon>Poales</taxon>
        <taxon>Poaceae</taxon>
        <taxon>BOP clade</taxon>
        <taxon>Bambusoideae</taxon>
        <taxon>Arundinarodae</taxon>
        <taxon>Arundinarieae</taxon>
        <taxon>Arundinariinae</taxon>
        <taxon>Phyllostachys</taxon>
    </lineage>
</organism>
<feature type="region of interest" description="Disordered" evidence="1">
    <location>
        <begin position="1"/>
        <end position="20"/>
    </location>
</feature>
<feature type="compositionally biased region" description="Low complexity" evidence="1">
    <location>
        <begin position="285"/>
        <end position="313"/>
    </location>
</feature>
<dbReference type="EMBL" id="GQ252862">
    <property type="protein sequence ID" value="ADB85352.1"/>
    <property type="molecule type" value="Genomic_DNA"/>
</dbReference>
<protein>
    <submittedName>
        <fullName evidence="2">Uncharacterized protein</fullName>
    </submittedName>
</protein>
<feature type="region of interest" description="Disordered" evidence="1">
    <location>
        <begin position="256"/>
        <end position="319"/>
    </location>
</feature>
<sequence length="319" mass="33731">MSLLSPNSSESLQYGGKGLSHQQLGVSHPILRMKTGEELAEATSLQVGLLTYTAGAGPADIQPHRVELTANRNQLLVEGVHGGILLLERLLLPKSGKVQGLALRLVVGMKTIPHLLGGRQPKHIGRVPGLNAGYHDGGGLSILIIPHLVGVELHLVLLERLLKGSNCSPLNILSSISRESGLGWRGGEGWARPLASKVDPQSLSPQVNPHVLDKLTVVDTVEGDRRLRNRDGTRALEVLEGAILCDGRCQSLIRGQQLSSSRSGKVMAPASGNSRGRAAGVAMPSGSRGSGLQQQGLRWHPPKAEAAQEGVAARAEERA</sequence>
<dbReference type="AlphaFoldDB" id="D3IVL2"/>
<evidence type="ECO:0000256" key="1">
    <source>
        <dbReference type="SAM" id="MobiDB-lite"/>
    </source>
</evidence>
<accession>D3IVL2</accession>
<feature type="compositionally biased region" description="Polar residues" evidence="1">
    <location>
        <begin position="1"/>
        <end position="12"/>
    </location>
</feature>
<evidence type="ECO:0000313" key="2">
    <source>
        <dbReference type="EMBL" id="ADB85352.1"/>
    </source>
</evidence>
<proteinExistence type="predicted"/>
<reference evidence="2" key="1">
    <citation type="journal article" date="2010" name="J. Integr. Plant Biol.">
        <title>Insights into the bamboo genome: syntenic relationships to rice and sorghum.</title>
        <authorList>
            <person name="Gui Y.J."/>
            <person name="Zhou Y."/>
            <person name="Wang Y."/>
            <person name="Wang S."/>
            <person name="Wang S.Y."/>
            <person name="Hu Y."/>
            <person name="Bo S.P."/>
            <person name="Chen H."/>
            <person name="Zhou C.P."/>
            <person name="Ma N.X."/>
            <person name="Zhang T.Z."/>
            <person name="Fan L.J."/>
        </authorList>
    </citation>
    <scope>NUCLEOTIDE SEQUENCE</scope>
    <source>
        <tissue evidence="2">Shoot</tissue>
    </source>
</reference>